<evidence type="ECO:0000256" key="2">
    <source>
        <dbReference type="SAM" id="Phobius"/>
    </source>
</evidence>
<organism evidence="3 4">
    <name type="scientific">Spelaeicoccus albus</name>
    <dbReference type="NCBI Taxonomy" id="1280376"/>
    <lineage>
        <taxon>Bacteria</taxon>
        <taxon>Bacillati</taxon>
        <taxon>Actinomycetota</taxon>
        <taxon>Actinomycetes</taxon>
        <taxon>Micrococcales</taxon>
        <taxon>Brevibacteriaceae</taxon>
        <taxon>Spelaeicoccus</taxon>
    </lineage>
</organism>
<accession>A0A7Z0IHJ6</accession>
<gene>
    <name evidence="3" type="ORF">BJY26_001977</name>
</gene>
<name>A0A7Z0IHJ6_9MICO</name>
<evidence type="ECO:0000256" key="1">
    <source>
        <dbReference type="ARBA" id="ARBA00023002"/>
    </source>
</evidence>
<keyword evidence="1" id="KW-0560">Oxidoreductase</keyword>
<dbReference type="EMBL" id="JACBZP010000001">
    <property type="protein sequence ID" value="NYI67671.1"/>
    <property type="molecule type" value="Genomic_DNA"/>
</dbReference>
<keyword evidence="2" id="KW-0812">Transmembrane</keyword>
<dbReference type="Proteomes" id="UP000539111">
    <property type="component" value="Unassembled WGS sequence"/>
</dbReference>
<dbReference type="AlphaFoldDB" id="A0A7Z0IHJ6"/>
<dbReference type="PANTHER" id="PTHR43539">
    <property type="entry name" value="FLAVIN-BINDING MONOOXYGENASE-LIKE PROTEIN (AFU_ORTHOLOGUE AFUA_4G09220)"/>
    <property type="match status" value="1"/>
</dbReference>
<dbReference type="PANTHER" id="PTHR43539:SF78">
    <property type="entry name" value="FLAVIN-CONTAINING MONOOXYGENASE"/>
    <property type="match status" value="1"/>
</dbReference>
<dbReference type="PRINTS" id="PR00469">
    <property type="entry name" value="PNDRDTASEII"/>
</dbReference>
<keyword evidence="4" id="KW-1185">Reference proteome</keyword>
<evidence type="ECO:0000313" key="3">
    <source>
        <dbReference type="EMBL" id="NYI67671.1"/>
    </source>
</evidence>
<proteinExistence type="predicted"/>
<evidence type="ECO:0000313" key="4">
    <source>
        <dbReference type="Proteomes" id="UP000539111"/>
    </source>
</evidence>
<dbReference type="GO" id="GO:0050660">
    <property type="term" value="F:flavin adenine dinucleotide binding"/>
    <property type="evidence" value="ECO:0007669"/>
    <property type="project" value="TreeGrafter"/>
</dbReference>
<sequence length="404" mass="43208">MESTNVLDGRRLAVVVIGAGQAGLSAAYYLAARGLRPWTDFVVLDANDGPGGAWRHRWDSLTLGRVHGIHKLPGMDLEGPDRDAPANRTVPRYYGDYESRFGLPILRPVTVTGVAADGDGFAVTTDDGPVAAASVVNATGTWDSPYRPHYPGAERFAGRQLHTREYRDAEQFRGQRVLVVGAGTSALQFIQELDARGADTVWAARRTPQWTSRAFDRDWGLNVERAVSARTREGLAPLSVSAVTGIPLTDLYVPDIRRGLLAWRGRIERFGAHTVILDGPGPDGVSLPGQGEAQKIIDRSMVRALPGRAVGSTASQADRRWEVPIDAVLWATGFRAHLRHLSPLQIREPGGGILMADDGVSAVRMPGLFLAGYGASASTLGATRAGRKAAMGALRSVPESAPAG</sequence>
<protein>
    <submittedName>
        <fullName evidence="3">Cation diffusion facilitator CzcD-associated flavoprotein CzcO</fullName>
    </submittedName>
</protein>
<reference evidence="3 4" key="1">
    <citation type="submission" date="2020-07" db="EMBL/GenBank/DDBJ databases">
        <title>Sequencing the genomes of 1000 actinobacteria strains.</title>
        <authorList>
            <person name="Klenk H.-P."/>
        </authorList>
    </citation>
    <scope>NUCLEOTIDE SEQUENCE [LARGE SCALE GENOMIC DNA]</scope>
    <source>
        <strain evidence="3 4">DSM 26341</strain>
    </source>
</reference>
<dbReference type="GO" id="GO:0004497">
    <property type="term" value="F:monooxygenase activity"/>
    <property type="evidence" value="ECO:0007669"/>
    <property type="project" value="TreeGrafter"/>
</dbReference>
<keyword evidence="2" id="KW-1133">Transmembrane helix</keyword>
<comment type="caution">
    <text evidence="3">The sequence shown here is derived from an EMBL/GenBank/DDBJ whole genome shotgun (WGS) entry which is preliminary data.</text>
</comment>
<dbReference type="Gene3D" id="3.50.50.60">
    <property type="entry name" value="FAD/NAD(P)-binding domain"/>
    <property type="match status" value="1"/>
</dbReference>
<dbReference type="PRINTS" id="PR00368">
    <property type="entry name" value="FADPNR"/>
</dbReference>
<dbReference type="RefSeq" id="WP_342354659.1">
    <property type="nucleotide sequence ID" value="NZ_JACBZP010000001.1"/>
</dbReference>
<dbReference type="Pfam" id="PF13738">
    <property type="entry name" value="Pyr_redox_3"/>
    <property type="match status" value="1"/>
</dbReference>
<feature type="transmembrane region" description="Helical" evidence="2">
    <location>
        <begin position="12"/>
        <end position="31"/>
    </location>
</feature>
<dbReference type="InterPro" id="IPR050982">
    <property type="entry name" value="Auxin_biosynth/cation_transpt"/>
</dbReference>
<dbReference type="InterPro" id="IPR036188">
    <property type="entry name" value="FAD/NAD-bd_sf"/>
</dbReference>
<keyword evidence="2" id="KW-0472">Membrane</keyword>
<dbReference type="SUPFAM" id="SSF51905">
    <property type="entry name" value="FAD/NAD(P)-binding domain"/>
    <property type="match status" value="2"/>
</dbReference>